<feature type="transmembrane region" description="Helical" evidence="1">
    <location>
        <begin position="41"/>
        <end position="63"/>
    </location>
</feature>
<name>A0A9W9SMJ8_9EURO</name>
<dbReference type="AlphaFoldDB" id="A0A9W9SMJ8"/>
<evidence type="ECO:0000313" key="2">
    <source>
        <dbReference type="EMBL" id="KAJ5380014.1"/>
    </source>
</evidence>
<keyword evidence="1" id="KW-1133">Transmembrane helix</keyword>
<keyword evidence="3" id="KW-1185">Reference proteome</keyword>
<dbReference type="RefSeq" id="XP_056557585.1">
    <property type="nucleotide sequence ID" value="XM_056695373.1"/>
</dbReference>
<protein>
    <submittedName>
        <fullName evidence="2">Uncharacterized protein</fullName>
    </submittedName>
</protein>
<comment type="caution">
    <text evidence="2">The sequence shown here is derived from an EMBL/GenBank/DDBJ whole genome shotgun (WGS) entry which is preliminary data.</text>
</comment>
<dbReference type="Proteomes" id="UP001147782">
    <property type="component" value="Unassembled WGS sequence"/>
</dbReference>
<accession>A0A9W9SMJ8</accession>
<dbReference type="EMBL" id="JAPZBS010000002">
    <property type="protein sequence ID" value="KAJ5380014.1"/>
    <property type="molecule type" value="Genomic_DNA"/>
</dbReference>
<dbReference type="GeneID" id="81434550"/>
<reference evidence="2" key="2">
    <citation type="journal article" date="2023" name="IMA Fungus">
        <title>Comparative genomic study of the Penicillium genus elucidates a diverse pangenome and 15 lateral gene transfer events.</title>
        <authorList>
            <person name="Petersen C."/>
            <person name="Sorensen T."/>
            <person name="Nielsen M.R."/>
            <person name="Sondergaard T.E."/>
            <person name="Sorensen J.L."/>
            <person name="Fitzpatrick D.A."/>
            <person name="Frisvad J.C."/>
            <person name="Nielsen K.L."/>
        </authorList>
    </citation>
    <scope>NUCLEOTIDE SEQUENCE</scope>
    <source>
        <strain evidence="2">IBT 29864</strain>
    </source>
</reference>
<reference evidence="2" key="1">
    <citation type="submission" date="2022-11" db="EMBL/GenBank/DDBJ databases">
        <authorList>
            <person name="Petersen C."/>
        </authorList>
    </citation>
    <scope>NUCLEOTIDE SEQUENCE</scope>
    <source>
        <strain evidence="2">IBT 29864</strain>
    </source>
</reference>
<gene>
    <name evidence="2" type="ORF">N7496_002442</name>
</gene>
<sequence length="67" mass="7572">MDTSRNPMSFSIYLSPTRFAAPAHWIYKTEATFVTEGEKSVAWTTPVIWSVSIAVGIVFTDFFETSF</sequence>
<keyword evidence="1" id="KW-0812">Transmembrane</keyword>
<keyword evidence="1" id="KW-0472">Membrane</keyword>
<organism evidence="2 3">
    <name type="scientific">Penicillium cataractarum</name>
    <dbReference type="NCBI Taxonomy" id="2100454"/>
    <lineage>
        <taxon>Eukaryota</taxon>
        <taxon>Fungi</taxon>
        <taxon>Dikarya</taxon>
        <taxon>Ascomycota</taxon>
        <taxon>Pezizomycotina</taxon>
        <taxon>Eurotiomycetes</taxon>
        <taxon>Eurotiomycetidae</taxon>
        <taxon>Eurotiales</taxon>
        <taxon>Aspergillaceae</taxon>
        <taxon>Penicillium</taxon>
    </lineage>
</organism>
<proteinExistence type="predicted"/>
<evidence type="ECO:0000313" key="3">
    <source>
        <dbReference type="Proteomes" id="UP001147782"/>
    </source>
</evidence>
<evidence type="ECO:0000256" key="1">
    <source>
        <dbReference type="SAM" id="Phobius"/>
    </source>
</evidence>